<evidence type="ECO:0000256" key="4">
    <source>
        <dbReference type="RuleBase" id="RU003719"/>
    </source>
</evidence>
<sequence length="316" mass="35221">MRLLGTRPWEDFQKEAILRQVGDVVFLEPGSGGKSLERLVFEADVLFNYGPAQVDPVLLSRSPTLKLVHVTATGVDSFMVPEFQMSPIILTNSRGVHAKVVADHAMALLLALTHALKRASKNQEQKKWERMDICELEGKTAGLLGLGSIGLEIARRCKAFSMKVIGLRREAAPAENVDEVFPTSQLAEVLRRSDFVLCSLPLTAETRHLLTFREFSAMKETAYFINVGRGPVVKEEDLVRALQEGRIRGAGLDVFEVEPLPQESPLWHMENVVITPHIAGVHRENIQKSTDILAENLRRLARGEPLLNVVDKTRGY</sequence>
<dbReference type="InterPro" id="IPR036291">
    <property type="entry name" value="NAD(P)-bd_dom_sf"/>
</dbReference>
<dbReference type="EMBL" id="CP062796">
    <property type="protein sequence ID" value="QUL98403.1"/>
    <property type="molecule type" value="Genomic_DNA"/>
</dbReference>
<reference evidence="7" key="2">
    <citation type="journal article" date="2023" name="Biology">
        <title>Prokaryotic Life Associated with Coal-Fire Gas Vents Revealed by Metagenomics.</title>
        <authorList>
            <person name="Kadnikov V.V."/>
            <person name="Mardanov A.V."/>
            <person name="Beletsky A.V."/>
            <person name="Karnachuk O.V."/>
            <person name="Ravin N.V."/>
        </authorList>
    </citation>
    <scope>NUCLEOTIDE SEQUENCE</scope>
    <source>
        <strain evidence="7">Bu02</strain>
    </source>
</reference>
<keyword evidence="3" id="KW-0520">NAD</keyword>
<keyword evidence="2 4" id="KW-0560">Oxidoreductase</keyword>
<dbReference type="FunFam" id="3.40.50.720:FF:000363">
    <property type="entry name" value="D-isomer specific 2-hydroxyacid dehydrogenase"/>
    <property type="match status" value="1"/>
</dbReference>
<dbReference type="GO" id="GO:0016616">
    <property type="term" value="F:oxidoreductase activity, acting on the CH-OH group of donors, NAD or NADP as acceptor"/>
    <property type="evidence" value="ECO:0007669"/>
    <property type="project" value="InterPro"/>
</dbReference>
<evidence type="ECO:0000256" key="1">
    <source>
        <dbReference type="ARBA" id="ARBA00005854"/>
    </source>
</evidence>
<evidence type="ECO:0000259" key="5">
    <source>
        <dbReference type="Pfam" id="PF00389"/>
    </source>
</evidence>
<dbReference type="SUPFAM" id="SSF52283">
    <property type="entry name" value="Formate/glycerate dehydrogenase catalytic domain-like"/>
    <property type="match status" value="1"/>
</dbReference>
<dbReference type="Pfam" id="PF02826">
    <property type="entry name" value="2-Hacid_dh_C"/>
    <property type="match status" value="1"/>
</dbReference>
<dbReference type="GO" id="GO:0051287">
    <property type="term" value="F:NAD binding"/>
    <property type="evidence" value="ECO:0007669"/>
    <property type="project" value="InterPro"/>
</dbReference>
<dbReference type="Gene3D" id="3.40.50.720">
    <property type="entry name" value="NAD(P)-binding Rossmann-like Domain"/>
    <property type="match status" value="2"/>
</dbReference>
<feature type="domain" description="D-isomer specific 2-hydroxyacid dehydrogenase NAD-binding" evidence="6">
    <location>
        <begin position="106"/>
        <end position="279"/>
    </location>
</feature>
<evidence type="ECO:0000256" key="2">
    <source>
        <dbReference type="ARBA" id="ARBA00023002"/>
    </source>
</evidence>
<organism evidence="7">
    <name type="scientific">Candidatus Fermentithermobacillus carboniphilus</name>
    <dbReference type="NCBI Taxonomy" id="3085328"/>
    <lineage>
        <taxon>Bacteria</taxon>
        <taxon>Bacillati</taxon>
        <taxon>Bacillota</taxon>
        <taxon>Candidatus Fermentithermobacillia</taxon>
        <taxon>Candidatus Fermentithermobacillales</taxon>
        <taxon>Candidatus Fermentithermobacillaceae</taxon>
        <taxon>Candidatus Fermentithermobacillus</taxon>
    </lineage>
</organism>
<dbReference type="SUPFAM" id="SSF51735">
    <property type="entry name" value="NAD(P)-binding Rossmann-fold domains"/>
    <property type="match status" value="1"/>
</dbReference>
<protein>
    <submittedName>
        <fullName evidence="7">D-2-hydroxyacid dehydrogenase</fullName>
    </submittedName>
</protein>
<evidence type="ECO:0000259" key="6">
    <source>
        <dbReference type="Pfam" id="PF02826"/>
    </source>
</evidence>
<dbReference type="InterPro" id="IPR006139">
    <property type="entry name" value="D-isomer_2_OHA_DH_cat_dom"/>
</dbReference>
<dbReference type="CDD" id="cd05300">
    <property type="entry name" value="2-Hacid_dh_1"/>
    <property type="match status" value="1"/>
</dbReference>
<reference evidence="7" key="1">
    <citation type="submission" date="2020-10" db="EMBL/GenBank/DDBJ databases">
        <authorList>
            <person name="Kadnikov V."/>
            <person name="Beletsky A.V."/>
            <person name="Mardanov A.V."/>
            <person name="Karnachuk O.V."/>
            <person name="Ravin N.V."/>
        </authorList>
    </citation>
    <scope>NUCLEOTIDE SEQUENCE</scope>
    <source>
        <strain evidence="7">Bu02</strain>
    </source>
</reference>
<dbReference type="Pfam" id="PF00389">
    <property type="entry name" value="2-Hacid_dh"/>
    <property type="match status" value="1"/>
</dbReference>
<dbReference type="PANTHER" id="PTHR43333:SF1">
    <property type="entry name" value="D-ISOMER SPECIFIC 2-HYDROXYACID DEHYDROGENASE NAD-BINDING DOMAIN-CONTAINING PROTEIN"/>
    <property type="match status" value="1"/>
</dbReference>
<dbReference type="KEGG" id="fcz:IMF26_10360"/>
<feature type="domain" description="D-isomer specific 2-hydroxyacid dehydrogenase catalytic" evidence="5">
    <location>
        <begin position="17"/>
        <end position="310"/>
    </location>
</feature>
<evidence type="ECO:0000256" key="3">
    <source>
        <dbReference type="ARBA" id="ARBA00023027"/>
    </source>
</evidence>
<gene>
    <name evidence="7" type="ORF">IMF26_10360</name>
</gene>
<proteinExistence type="inferred from homology"/>
<evidence type="ECO:0000313" key="7">
    <source>
        <dbReference type="EMBL" id="QUL98403.1"/>
    </source>
</evidence>
<dbReference type="PANTHER" id="PTHR43333">
    <property type="entry name" value="2-HACID_DH_C DOMAIN-CONTAINING PROTEIN"/>
    <property type="match status" value="1"/>
</dbReference>
<name>A0AAT9LE28_9FIRM</name>
<comment type="similarity">
    <text evidence="1 4">Belongs to the D-isomer specific 2-hydroxyacid dehydrogenase family.</text>
</comment>
<dbReference type="InterPro" id="IPR006140">
    <property type="entry name" value="D-isomer_DH_NAD-bd"/>
</dbReference>
<accession>A0AAT9LE28</accession>
<dbReference type="AlphaFoldDB" id="A0AAT9LE28"/>